<dbReference type="InterPro" id="IPR016181">
    <property type="entry name" value="Acyl_CoA_acyltransferase"/>
</dbReference>
<dbReference type="SUPFAM" id="SSF55729">
    <property type="entry name" value="Acyl-CoA N-acyltransferases (Nat)"/>
    <property type="match status" value="1"/>
</dbReference>
<dbReference type="Proteomes" id="UP000679335">
    <property type="component" value="Chromosome"/>
</dbReference>
<dbReference type="InterPro" id="IPR000182">
    <property type="entry name" value="GNAT_dom"/>
</dbReference>
<keyword evidence="5" id="KW-1185">Reference proteome</keyword>
<evidence type="ECO:0000313" key="5">
    <source>
        <dbReference type="Proteomes" id="UP000679335"/>
    </source>
</evidence>
<dbReference type="PROSITE" id="PS51186">
    <property type="entry name" value="GNAT"/>
    <property type="match status" value="1"/>
</dbReference>
<protein>
    <submittedName>
        <fullName evidence="4">GNAT family N-acetyltransferase</fullName>
    </submittedName>
</protein>
<gene>
    <name evidence="4" type="ORF">KKR89_08940</name>
</gene>
<dbReference type="PANTHER" id="PTHR43877">
    <property type="entry name" value="AMINOALKYLPHOSPHONATE N-ACETYLTRANSFERASE-RELATED-RELATED"/>
    <property type="match status" value="1"/>
</dbReference>
<keyword evidence="1" id="KW-0808">Transferase</keyword>
<evidence type="ECO:0000313" key="4">
    <source>
        <dbReference type="EMBL" id="QWC17654.1"/>
    </source>
</evidence>
<keyword evidence="2" id="KW-0012">Acyltransferase</keyword>
<accession>A0ABX8GN83</accession>
<dbReference type="EMBL" id="CP076023">
    <property type="protein sequence ID" value="QWC17654.1"/>
    <property type="molecule type" value="Genomic_DNA"/>
</dbReference>
<evidence type="ECO:0000256" key="1">
    <source>
        <dbReference type="ARBA" id="ARBA00022679"/>
    </source>
</evidence>
<reference evidence="4 5" key="1">
    <citation type="submission" date="2021-05" db="EMBL/GenBank/DDBJ databases">
        <title>Novel species in genus Cellulomonas.</title>
        <authorList>
            <person name="Zhang G."/>
        </authorList>
    </citation>
    <scope>NUCLEOTIDE SEQUENCE [LARGE SCALE GENOMIC DNA]</scope>
    <source>
        <strain evidence="5">zg-ZUI157</strain>
    </source>
</reference>
<sequence length="255" mass="26613">MAARLLERLPPVLRERRDVLDGQVRWAAASVLAQDDAAVVLVVDSPAGDLLWALGDVDQLERLVPDALVAHGGGLWWATVPRAVEVPAEALDVAGIRRQTTWDRFTTDAPPPQQPGEGAVVALDPVRDAVAINACLDVGHPTTRDRPGAPDDAGWWGVPGEGGELLGVLGVTTRPGGATPPMHLHGLGVVPAARGRGLGAAITATAARRALQAGAPWVSLGMYADNVHARRVYDALGFRVDVENAGYGPPGATHP</sequence>
<organism evidence="4 5">
    <name type="scientific">Cellulomonas dongxiuzhuiae</name>
    <dbReference type="NCBI Taxonomy" id="2819979"/>
    <lineage>
        <taxon>Bacteria</taxon>
        <taxon>Bacillati</taxon>
        <taxon>Actinomycetota</taxon>
        <taxon>Actinomycetes</taxon>
        <taxon>Micrococcales</taxon>
        <taxon>Cellulomonadaceae</taxon>
        <taxon>Cellulomonas</taxon>
    </lineage>
</organism>
<dbReference type="RefSeq" id="WP_208195039.1">
    <property type="nucleotide sequence ID" value="NZ_CP076023.1"/>
</dbReference>
<dbReference type="Pfam" id="PF00583">
    <property type="entry name" value="Acetyltransf_1"/>
    <property type="match status" value="1"/>
</dbReference>
<name>A0ABX8GN83_9CELL</name>
<proteinExistence type="predicted"/>
<dbReference type="Gene3D" id="3.40.630.30">
    <property type="match status" value="1"/>
</dbReference>
<evidence type="ECO:0000256" key="2">
    <source>
        <dbReference type="ARBA" id="ARBA00023315"/>
    </source>
</evidence>
<feature type="domain" description="N-acetyltransferase" evidence="3">
    <location>
        <begin position="118"/>
        <end position="255"/>
    </location>
</feature>
<evidence type="ECO:0000259" key="3">
    <source>
        <dbReference type="PROSITE" id="PS51186"/>
    </source>
</evidence>
<dbReference type="InterPro" id="IPR050832">
    <property type="entry name" value="Bact_Acetyltransf"/>
</dbReference>